<name>A0A4Y3KE27_CELUD</name>
<accession>A0A4Y3KE27</accession>
<comment type="caution">
    <text evidence="1">The sequence shown here is derived from an EMBL/GenBank/DDBJ whole genome shotgun (WGS) entry which is preliminary data.</text>
</comment>
<reference evidence="1 2" key="1">
    <citation type="submission" date="2019-06" db="EMBL/GenBank/DDBJ databases">
        <title>Whole genome shotgun sequence of Cellulomonas uda NBRC 3747.</title>
        <authorList>
            <person name="Hosoyama A."/>
            <person name="Uohara A."/>
            <person name="Ohji S."/>
            <person name="Ichikawa N."/>
        </authorList>
    </citation>
    <scope>NUCLEOTIDE SEQUENCE [LARGE SCALE GENOMIC DNA]</scope>
    <source>
        <strain evidence="1 2">NBRC 3747</strain>
    </source>
</reference>
<sequence>MIRIRRCQPTGFIRRRRYEVEFVEPTTGETRWKRETTTPVTLIDQHVGVSEAWALVHAADEAWDAGSPQWISLPGTPPE</sequence>
<gene>
    <name evidence="1" type="ORF">CUD01_31450</name>
</gene>
<evidence type="ECO:0000313" key="2">
    <source>
        <dbReference type="Proteomes" id="UP000315842"/>
    </source>
</evidence>
<protein>
    <submittedName>
        <fullName evidence="1">Uncharacterized protein</fullName>
    </submittedName>
</protein>
<evidence type="ECO:0000313" key="1">
    <source>
        <dbReference type="EMBL" id="GEA82701.1"/>
    </source>
</evidence>
<dbReference type="AlphaFoldDB" id="A0A4Y3KE27"/>
<organism evidence="1 2">
    <name type="scientific">Cellulomonas uda</name>
    <dbReference type="NCBI Taxonomy" id="1714"/>
    <lineage>
        <taxon>Bacteria</taxon>
        <taxon>Bacillati</taxon>
        <taxon>Actinomycetota</taxon>
        <taxon>Actinomycetes</taxon>
        <taxon>Micrococcales</taxon>
        <taxon>Cellulomonadaceae</taxon>
        <taxon>Cellulomonas</taxon>
    </lineage>
</organism>
<proteinExistence type="predicted"/>
<dbReference type="EMBL" id="BJLP01000084">
    <property type="protein sequence ID" value="GEA82701.1"/>
    <property type="molecule type" value="Genomic_DNA"/>
</dbReference>
<dbReference type="Proteomes" id="UP000315842">
    <property type="component" value="Unassembled WGS sequence"/>
</dbReference>
<keyword evidence="2" id="KW-1185">Reference proteome</keyword>